<comment type="caution">
    <text evidence="7">The sequence shown here is derived from an EMBL/GenBank/DDBJ whole genome shotgun (WGS) entry which is preliminary data.</text>
</comment>
<dbReference type="AlphaFoldDB" id="A0A7C3CBB6"/>
<dbReference type="PROSITE" id="PS00631">
    <property type="entry name" value="CYTOSOL_AP"/>
    <property type="match status" value="1"/>
</dbReference>
<dbReference type="Gene3D" id="3.40.630.10">
    <property type="entry name" value="Zn peptidases"/>
    <property type="match status" value="1"/>
</dbReference>
<evidence type="ECO:0000256" key="1">
    <source>
        <dbReference type="ARBA" id="ARBA00009528"/>
    </source>
</evidence>
<keyword evidence="2 7" id="KW-0031">Aminopeptidase</keyword>
<feature type="non-terminal residue" evidence="7">
    <location>
        <position position="1"/>
    </location>
</feature>
<dbReference type="GO" id="GO:0006508">
    <property type="term" value="P:proteolysis"/>
    <property type="evidence" value="ECO:0007669"/>
    <property type="project" value="UniProtKB-KW"/>
</dbReference>
<dbReference type="InterPro" id="IPR011356">
    <property type="entry name" value="Leucine_aapep/pepB"/>
</dbReference>
<accession>A0A7C3CBB6</accession>
<protein>
    <submittedName>
        <fullName evidence="7">Leucyl aminopeptidase family protein</fullName>
    </submittedName>
</protein>
<dbReference type="PRINTS" id="PR00481">
    <property type="entry name" value="LAMNOPPTDASE"/>
</dbReference>
<name>A0A7C3CBB6_9PROT</name>
<evidence type="ECO:0000256" key="4">
    <source>
        <dbReference type="ARBA" id="ARBA00022801"/>
    </source>
</evidence>
<gene>
    <name evidence="7" type="ORF">ENJ46_00655</name>
</gene>
<evidence type="ECO:0000256" key="5">
    <source>
        <dbReference type="ARBA" id="ARBA00023211"/>
    </source>
</evidence>
<organism evidence="7">
    <name type="scientific">Hellea balneolensis</name>
    <dbReference type="NCBI Taxonomy" id="287478"/>
    <lineage>
        <taxon>Bacteria</taxon>
        <taxon>Pseudomonadati</taxon>
        <taxon>Pseudomonadota</taxon>
        <taxon>Alphaproteobacteria</taxon>
        <taxon>Maricaulales</taxon>
        <taxon>Robiginitomaculaceae</taxon>
        <taxon>Hellea</taxon>
    </lineage>
</organism>
<keyword evidence="5" id="KW-0464">Manganese</keyword>
<dbReference type="PANTHER" id="PTHR11963">
    <property type="entry name" value="LEUCINE AMINOPEPTIDASE-RELATED"/>
    <property type="match status" value="1"/>
</dbReference>
<sequence length="355" mass="38052">MGAYKFDRYLKKDHMPAQLLLDANMNPDETAALVKALHNGRDYINTPTNDMGPVALQAAAQNLCDRFGATLTAIIGDDLLAHNYPMIHAVGRAAEEPPRLIELNWGDDSDPSLSLVGKGITFDTGGLNIKSAVGMRIMKKDMGGSAHAMALAEMIMAMGLPIRLRVFLAVAENAISGNAFRPGDILSSRKGLSVEIDNTDAEGRLVLGDALTRASEDNPDLIIDFATLTGAARVALGPTLAPFFSNREAPVEGLLHMGNEQADPFWHMPLWGPYLSLLSSPIADLKNAGSSFGGSITAALFLQKFVDKGAETGPWMHFDVYGWNPTAAPARPKGGEVMTLRAVYHWLKSGGLKAV</sequence>
<evidence type="ECO:0000256" key="2">
    <source>
        <dbReference type="ARBA" id="ARBA00022438"/>
    </source>
</evidence>
<feature type="domain" description="Cytosol aminopeptidase" evidence="6">
    <location>
        <begin position="198"/>
        <end position="205"/>
    </location>
</feature>
<evidence type="ECO:0000256" key="3">
    <source>
        <dbReference type="ARBA" id="ARBA00022670"/>
    </source>
</evidence>
<evidence type="ECO:0000259" key="6">
    <source>
        <dbReference type="PROSITE" id="PS00631"/>
    </source>
</evidence>
<keyword evidence="3" id="KW-0645">Protease</keyword>
<dbReference type="PANTHER" id="PTHR11963:SF20">
    <property type="entry name" value="PEPTIDASE B"/>
    <property type="match status" value="1"/>
</dbReference>
<evidence type="ECO:0000313" key="7">
    <source>
        <dbReference type="EMBL" id="HFB54405.1"/>
    </source>
</evidence>
<proteinExistence type="inferred from homology"/>
<reference evidence="7" key="1">
    <citation type="journal article" date="2020" name="mSystems">
        <title>Genome- and Community-Level Interaction Insights into Carbon Utilization and Element Cycling Functions of Hydrothermarchaeota in Hydrothermal Sediment.</title>
        <authorList>
            <person name="Zhou Z."/>
            <person name="Liu Y."/>
            <person name="Xu W."/>
            <person name="Pan J."/>
            <person name="Luo Z.H."/>
            <person name="Li M."/>
        </authorList>
    </citation>
    <scope>NUCLEOTIDE SEQUENCE [LARGE SCALE GENOMIC DNA]</scope>
    <source>
        <strain evidence="7">HyVt-489</strain>
    </source>
</reference>
<dbReference type="SUPFAM" id="SSF53187">
    <property type="entry name" value="Zn-dependent exopeptidases"/>
    <property type="match status" value="1"/>
</dbReference>
<dbReference type="GO" id="GO:0030145">
    <property type="term" value="F:manganese ion binding"/>
    <property type="evidence" value="ECO:0007669"/>
    <property type="project" value="InterPro"/>
</dbReference>
<dbReference type="Proteomes" id="UP000886042">
    <property type="component" value="Unassembled WGS sequence"/>
</dbReference>
<dbReference type="CDD" id="cd00433">
    <property type="entry name" value="Peptidase_M17"/>
    <property type="match status" value="1"/>
</dbReference>
<dbReference type="GO" id="GO:0070006">
    <property type="term" value="F:metalloaminopeptidase activity"/>
    <property type="evidence" value="ECO:0007669"/>
    <property type="project" value="InterPro"/>
</dbReference>
<keyword evidence="4" id="KW-0378">Hydrolase</keyword>
<dbReference type="InterPro" id="IPR000819">
    <property type="entry name" value="Peptidase_M17_C"/>
</dbReference>
<dbReference type="Pfam" id="PF00883">
    <property type="entry name" value="Peptidase_M17"/>
    <property type="match status" value="1"/>
</dbReference>
<dbReference type="GO" id="GO:0005737">
    <property type="term" value="C:cytoplasm"/>
    <property type="evidence" value="ECO:0007669"/>
    <property type="project" value="InterPro"/>
</dbReference>
<dbReference type="EMBL" id="DRMN01000043">
    <property type="protein sequence ID" value="HFB54405.1"/>
    <property type="molecule type" value="Genomic_DNA"/>
</dbReference>
<comment type="similarity">
    <text evidence="1">Belongs to the peptidase M17 family.</text>
</comment>